<dbReference type="PANTHER" id="PTHR43877">
    <property type="entry name" value="AMINOALKYLPHOSPHONATE N-ACETYLTRANSFERASE-RELATED-RELATED"/>
    <property type="match status" value="1"/>
</dbReference>
<reference evidence="5 6" key="1">
    <citation type="submission" date="2017-02" db="EMBL/GenBank/DDBJ databases">
        <authorList>
            <person name="Peterson S.W."/>
        </authorList>
    </citation>
    <scope>NUCLEOTIDE SEQUENCE [LARGE SCALE GENOMIC DNA]</scope>
    <source>
        <strain evidence="5 6">DSM 21481</strain>
    </source>
</reference>
<organism evidence="5 6">
    <name type="scientific">Krasilnikoviella flava</name>
    <dbReference type="NCBI Taxonomy" id="526729"/>
    <lineage>
        <taxon>Bacteria</taxon>
        <taxon>Bacillati</taxon>
        <taxon>Actinomycetota</taxon>
        <taxon>Actinomycetes</taxon>
        <taxon>Micrococcales</taxon>
        <taxon>Promicromonosporaceae</taxon>
        <taxon>Krasilnikoviella</taxon>
    </lineage>
</organism>
<evidence type="ECO:0000259" key="4">
    <source>
        <dbReference type="PROSITE" id="PS51186"/>
    </source>
</evidence>
<evidence type="ECO:0000256" key="2">
    <source>
        <dbReference type="ARBA" id="ARBA00023315"/>
    </source>
</evidence>
<dbReference type="Pfam" id="PF00583">
    <property type="entry name" value="Acetyltransf_1"/>
    <property type="match status" value="1"/>
</dbReference>
<evidence type="ECO:0000313" key="5">
    <source>
        <dbReference type="EMBL" id="SKC71071.1"/>
    </source>
</evidence>
<dbReference type="InterPro" id="IPR016181">
    <property type="entry name" value="Acyl_CoA_acyltransferase"/>
</dbReference>
<evidence type="ECO:0000256" key="3">
    <source>
        <dbReference type="SAM" id="MobiDB-lite"/>
    </source>
</evidence>
<dbReference type="EMBL" id="FUZQ01000005">
    <property type="protein sequence ID" value="SKC71071.1"/>
    <property type="molecule type" value="Genomic_DNA"/>
</dbReference>
<dbReference type="PROSITE" id="PS51186">
    <property type="entry name" value="GNAT"/>
    <property type="match status" value="1"/>
</dbReference>
<dbReference type="AlphaFoldDB" id="A0A1T5L521"/>
<keyword evidence="2" id="KW-0012">Acyltransferase</keyword>
<evidence type="ECO:0000313" key="6">
    <source>
        <dbReference type="Proteomes" id="UP000189777"/>
    </source>
</evidence>
<accession>A0A1T5L521</accession>
<proteinExistence type="predicted"/>
<feature type="domain" description="N-acetyltransferase" evidence="4">
    <location>
        <begin position="86"/>
        <end position="231"/>
    </location>
</feature>
<name>A0A1T5L521_9MICO</name>
<dbReference type="GO" id="GO:0016747">
    <property type="term" value="F:acyltransferase activity, transferring groups other than amino-acyl groups"/>
    <property type="evidence" value="ECO:0007669"/>
    <property type="project" value="InterPro"/>
</dbReference>
<dbReference type="SUPFAM" id="SSF55729">
    <property type="entry name" value="Acyl-CoA N-acyltransferases (Nat)"/>
    <property type="match status" value="1"/>
</dbReference>
<dbReference type="STRING" id="526729.SAMN04324258_2873"/>
<dbReference type="InterPro" id="IPR050832">
    <property type="entry name" value="Bact_Acetyltransf"/>
</dbReference>
<protein>
    <submittedName>
        <fullName evidence="5">Acetyltransferase (GNAT) family protein</fullName>
    </submittedName>
</protein>
<keyword evidence="1 5" id="KW-0808">Transferase</keyword>
<dbReference type="InterPro" id="IPR000182">
    <property type="entry name" value="GNAT_dom"/>
</dbReference>
<evidence type="ECO:0000256" key="1">
    <source>
        <dbReference type="ARBA" id="ARBA00022679"/>
    </source>
</evidence>
<dbReference type="Gene3D" id="3.40.630.30">
    <property type="match status" value="1"/>
</dbReference>
<gene>
    <name evidence="5" type="ORF">SAMN04324258_2873</name>
</gene>
<feature type="region of interest" description="Disordered" evidence="3">
    <location>
        <begin position="114"/>
        <end position="142"/>
    </location>
</feature>
<keyword evidence="6" id="KW-1185">Reference proteome</keyword>
<sequence length="231" mass="24935">MMASVIRTFRPTDRAAVAEVCVRTAAGGADARGLYSDDHLMPEVFALPYVEYAPDLAFVVVRPDDELEPAPADPADDVLRVEDGRLTGYVIGVADTRDFVSWWERAWGPGFAERHPAAGGSPSGREPGFPEPALVDAGKDPGRMVRGLTDDELDRYPAHLHIDLLPENQGRGLGRTLMDTLRAALAARGVPGVHLGMDPNNTRARAFYDRYGFHELPSHSPGAPLLGIATA</sequence>
<dbReference type="Proteomes" id="UP000189777">
    <property type="component" value="Unassembled WGS sequence"/>
</dbReference>
<dbReference type="CDD" id="cd04301">
    <property type="entry name" value="NAT_SF"/>
    <property type="match status" value="1"/>
</dbReference>